<gene>
    <name evidence="7" type="ORF">J2X05_000272</name>
</gene>
<feature type="transmembrane region" description="Helical" evidence="6">
    <location>
        <begin position="141"/>
        <end position="164"/>
    </location>
</feature>
<evidence type="ECO:0000256" key="4">
    <source>
        <dbReference type="ARBA" id="ARBA00022989"/>
    </source>
</evidence>
<feature type="transmembrane region" description="Helical" evidence="6">
    <location>
        <begin position="307"/>
        <end position="326"/>
    </location>
</feature>
<feature type="transmembrane region" description="Helical" evidence="6">
    <location>
        <begin position="347"/>
        <end position="367"/>
    </location>
</feature>
<dbReference type="InterPro" id="IPR001204">
    <property type="entry name" value="Phos_transporter"/>
</dbReference>
<keyword evidence="5 6" id="KW-0472">Membrane</keyword>
<feature type="transmembrane region" description="Helical" evidence="6">
    <location>
        <begin position="260"/>
        <end position="276"/>
    </location>
</feature>
<protein>
    <recommendedName>
        <fullName evidence="6">Phosphate transporter</fullName>
    </recommendedName>
</protein>
<dbReference type="RefSeq" id="WP_310067675.1">
    <property type="nucleotide sequence ID" value="NZ_JAVDVX010000001.1"/>
</dbReference>
<dbReference type="Proteomes" id="UP001253595">
    <property type="component" value="Unassembled WGS sequence"/>
</dbReference>
<keyword evidence="4 6" id="KW-1133">Transmembrane helix</keyword>
<accession>A0ABU1USW7</accession>
<proteinExistence type="inferred from homology"/>
<comment type="caution">
    <text evidence="7">The sequence shown here is derived from an EMBL/GenBank/DDBJ whole genome shotgun (WGS) entry which is preliminary data.</text>
</comment>
<feature type="transmembrane region" description="Helical" evidence="6">
    <location>
        <begin position="116"/>
        <end position="134"/>
    </location>
</feature>
<evidence type="ECO:0000256" key="3">
    <source>
        <dbReference type="ARBA" id="ARBA00022692"/>
    </source>
</evidence>
<dbReference type="Pfam" id="PF01384">
    <property type="entry name" value="PHO4"/>
    <property type="match status" value="1"/>
</dbReference>
<keyword evidence="3 6" id="KW-0812">Transmembrane</keyword>
<evidence type="ECO:0000313" key="7">
    <source>
        <dbReference type="EMBL" id="MDR7088269.1"/>
    </source>
</evidence>
<sequence length="424" mass="44509">MNLFAEYSQLLFILACVFGLFMAWGIGANDVSNAMGTSVGARALTMKQAICIAMVFEFAGAYLAGGEVTETIRSGLVEMEVMAKNPDLFVYGMLASLLAAGSWLLIASMLGWPVSTTHSIVGAIIGFAAVGISVDAVQWSAVWGIVGSWVITPVMAGVLSFWIFRSVQFLILNTEDPFANAKHYIPYYMFAVGFFLSMVTILKGLKYVLRERQIEFSFLEAVVIAAGIGALVAAIGIYLLSRIKQDAAADKNSRFASVERVFGVLMIFTACSMAFAHGSNDVANAVGPVAAVISVIKSGAVEAKAPVESWVLLLGAFGIVIGLATYGYKVMLTIGKKITELTPSRGFAAEMSAAATVVIASGAGLPISTTHTLVGAVLGVGLARGIGALNISVIGGIFASWVITLPAGAGLSILFFYVLQALFS</sequence>
<feature type="transmembrane region" description="Helical" evidence="6">
    <location>
        <begin position="398"/>
        <end position="419"/>
    </location>
</feature>
<feature type="transmembrane region" description="Helical" evidence="6">
    <location>
        <begin position="217"/>
        <end position="240"/>
    </location>
</feature>
<keyword evidence="8" id="KW-1185">Reference proteome</keyword>
<evidence type="ECO:0000256" key="2">
    <source>
        <dbReference type="ARBA" id="ARBA00022448"/>
    </source>
</evidence>
<evidence type="ECO:0000256" key="5">
    <source>
        <dbReference type="ARBA" id="ARBA00023136"/>
    </source>
</evidence>
<dbReference type="EMBL" id="JAVDVX010000001">
    <property type="protein sequence ID" value="MDR7088269.1"/>
    <property type="molecule type" value="Genomic_DNA"/>
</dbReference>
<feature type="transmembrane region" description="Helical" evidence="6">
    <location>
        <begin position="44"/>
        <end position="64"/>
    </location>
</feature>
<reference evidence="7 8" key="1">
    <citation type="submission" date="2023-07" db="EMBL/GenBank/DDBJ databases">
        <title>Sorghum-associated microbial communities from plants grown in Nebraska, USA.</title>
        <authorList>
            <person name="Schachtman D."/>
        </authorList>
    </citation>
    <scope>NUCLEOTIDE SEQUENCE [LARGE SCALE GENOMIC DNA]</scope>
    <source>
        <strain evidence="7 8">BE190</strain>
    </source>
</reference>
<evidence type="ECO:0000313" key="8">
    <source>
        <dbReference type="Proteomes" id="UP001253595"/>
    </source>
</evidence>
<dbReference type="PANTHER" id="PTHR11101:SF80">
    <property type="entry name" value="PHOSPHATE TRANSPORTER"/>
    <property type="match status" value="1"/>
</dbReference>
<feature type="transmembrane region" description="Helical" evidence="6">
    <location>
        <begin position="373"/>
        <end position="391"/>
    </location>
</feature>
<name>A0ABU1USW7_9GAMM</name>
<feature type="transmembrane region" description="Helical" evidence="6">
    <location>
        <begin position="184"/>
        <end position="205"/>
    </location>
</feature>
<keyword evidence="2 6" id="KW-0813">Transport</keyword>
<comment type="similarity">
    <text evidence="6">Belongs to the inorganic phosphate transporter (PiT) (TC 2.A.20) family.</text>
</comment>
<feature type="transmembrane region" description="Helical" evidence="6">
    <location>
        <begin position="88"/>
        <end position="110"/>
    </location>
</feature>
<keyword evidence="6" id="KW-0592">Phosphate transport</keyword>
<comment type="subcellular location">
    <subcellularLocation>
        <location evidence="1 6">Membrane</location>
        <topology evidence="1 6">Multi-pass membrane protein</topology>
    </subcellularLocation>
</comment>
<evidence type="ECO:0000256" key="1">
    <source>
        <dbReference type="ARBA" id="ARBA00004141"/>
    </source>
</evidence>
<organism evidence="7 8">
    <name type="scientific">Cellvibrio fibrivorans</name>
    <dbReference type="NCBI Taxonomy" id="126350"/>
    <lineage>
        <taxon>Bacteria</taxon>
        <taxon>Pseudomonadati</taxon>
        <taxon>Pseudomonadota</taxon>
        <taxon>Gammaproteobacteria</taxon>
        <taxon>Cellvibrionales</taxon>
        <taxon>Cellvibrionaceae</taxon>
        <taxon>Cellvibrio</taxon>
    </lineage>
</organism>
<evidence type="ECO:0000256" key="6">
    <source>
        <dbReference type="RuleBase" id="RU363058"/>
    </source>
</evidence>
<dbReference type="PANTHER" id="PTHR11101">
    <property type="entry name" value="PHOSPHATE TRANSPORTER"/>
    <property type="match status" value="1"/>
</dbReference>